<feature type="repeat" description="PPR" evidence="2">
    <location>
        <begin position="960"/>
        <end position="994"/>
    </location>
</feature>
<feature type="domain" description="PROP1-like PPR" evidence="4">
    <location>
        <begin position="191"/>
        <end position="313"/>
    </location>
</feature>
<dbReference type="InterPro" id="IPR033490">
    <property type="entry name" value="LRP130"/>
</dbReference>
<dbReference type="GO" id="GO:0003730">
    <property type="term" value="F:mRNA 3'-UTR binding"/>
    <property type="evidence" value="ECO:0007669"/>
    <property type="project" value="TreeGrafter"/>
</dbReference>
<organism evidence="5 6">
    <name type="scientific">Hermetia illucens</name>
    <name type="common">Black soldier fly</name>
    <dbReference type="NCBI Taxonomy" id="343691"/>
    <lineage>
        <taxon>Eukaryota</taxon>
        <taxon>Metazoa</taxon>
        <taxon>Ecdysozoa</taxon>
        <taxon>Arthropoda</taxon>
        <taxon>Hexapoda</taxon>
        <taxon>Insecta</taxon>
        <taxon>Pterygota</taxon>
        <taxon>Neoptera</taxon>
        <taxon>Endopterygota</taxon>
        <taxon>Diptera</taxon>
        <taxon>Brachycera</taxon>
        <taxon>Stratiomyomorpha</taxon>
        <taxon>Stratiomyidae</taxon>
        <taxon>Hermetiinae</taxon>
        <taxon>Hermetia</taxon>
    </lineage>
</organism>
<dbReference type="InterPro" id="IPR033443">
    <property type="entry name" value="PROP1-like_PPR_dom"/>
</dbReference>
<dbReference type="Gene3D" id="1.25.40.10">
    <property type="entry name" value="Tetratricopeptide repeat domain"/>
    <property type="match status" value="2"/>
</dbReference>
<evidence type="ECO:0000256" key="3">
    <source>
        <dbReference type="SAM" id="MobiDB-lite"/>
    </source>
</evidence>
<feature type="repeat" description="PPR" evidence="2">
    <location>
        <begin position="1080"/>
        <end position="1114"/>
    </location>
</feature>
<evidence type="ECO:0000259" key="4">
    <source>
        <dbReference type="Pfam" id="PF17177"/>
    </source>
</evidence>
<dbReference type="GO" id="GO:0005634">
    <property type="term" value="C:nucleus"/>
    <property type="evidence" value="ECO:0007669"/>
    <property type="project" value="TreeGrafter"/>
</dbReference>
<sequence>MASMLRSGKFVRYFAGFTRSFIFNSTREAEEGLVQNTQCLCGALTHPFSTAVPKPTQNVDKYLKRLDQDVRRSGRISRHDIEEVLEEIRQQRSATSSQSLLVIRCCGNLVPEELPEVRTALVQEIWKTLNSLNVPMDISHYNALLRVYLENEHSFSPADFLSDLETKGVEPNRVTYQRLIARYCQQGDIDGATRILEFMREKEMPVNENVFNALILGHSQANDLESATGILGVMKQAGLEPSADTYATLLCSYARHGQLDSILKALEECDKNEIYLLDKDLLDVVYALAINGHKEKVNAVLKKLRKSAGYNQEAVNTALRLTNKGYEDVAYEVVKTMPRNTKADGELLDTGNFFIKQLVKVGRSAERIVTICNDMKENGLHSKPLLVAVEAGLNMGAVDLTLLLLREMQKTELPLRQHYFWPLLCSSSQDGIVGVLKRMQDEFDVHPNGETLRDYVIPNLKERNPERIVDILCDAGVSPASATAAVVYHLLNLNKLKEATKIALQTKSYYNPGLFRKPLISALGKTNDVDSFLRFVRCFYDGLSRQTFFQQNQLENKDEYISEGKKVSQADQLGQLIYELVNYSKVNRVEKMEQILSGLVSEGLSITSAQAEKIQEKFGSEMTARISELLGKLSSGELEPVEVEKADGGRRVGLQNMSIPHIEKVLATAEAKNENTNGLKRTLLVACFRSKDIKKTEEVLSKLENENYVLGSGVYAQLIDLYCHHNNLEKALEVYGRVKAKEADFVLDNLKTIHVVELMVKAGKLNEAVEFLINNKKDELQSEEKNFNYKTSCWRVLNSMAETGNDEDLQHLFNTLVDNNYIEPSNVMLGPLVKVYLLEGNTNLNKAMSKFEDICNKYQVTPWKNELACRLIQAEDAANLQRLTDLSTNIHGEVNSLYDLVFSFIDCGRIRQARKILETPGLRNRPQRINAACERYRSEGMIQSLEGLIEATKDLNHIDRADIYYNLLLSYCKNDEVNKALSLWTKMQEDDITPTDAFLVKLAEFLRKKKIDIPFVVPNDKWVKKSSEAAPRIEEEKHLPIKENNRKGPSLNQYREAVKRGDIETAQLIREQLNEGTKFSIGDHSIMVEALVKAGRLNEATKYVFEMLDEKLYPVPRILKFYLNKVANAGDIGVIERIGETITDETKRLVSFDNKLCHAHIVAGNAENYLNGLMNDFDNAKTDEKLGELASKFPRGGALGILDSNPNLYPKFEELAVKYASKNYFGPINICWIYNIIEKNNESSKNLWDKYLSTHPQLMFQRVLQKARESQDDEIMRGLVNTLRTGKVSEGAIGNAYSCWLDILSTKEKFNEGLEVLNLAIKDVCLEHINRTALMRLRDGIIKSGKQFPYKIPERRPRNDMSSSSSSSTSDSSSSDDDIERVKKPEGPPRPGPNF</sequence>
<dbReference type="PANTHER" id="PTHR46669:SF1">
    <property type="entry name" value="LEUCINE-RICH PPR MOTIF-CONTAINING PROTEIN, MITOCHONDRIAL"/>
    <property type="match status" value="1"/>
</dbReference>
<dbReference type="Proteomes" id="UP000594454">
    <property type="component" value="Chromosome 1"/>
</dbReference>
<dbReference type="OMA" id="HIDRNKI"/>
<dbReference type="OrthoDB" id="185373at2759"/>
<dbReference type="PROSITE" id="PS51375">
    <property type="entry name" value="PPR"/>
    <property type="match status" value="4"/>
</dbReference>
<dbReference type="GO" id="GO:0005739">
    <property type="term" value="C:mitochondrion"/>
    <property type="evidence" value="ECO:0007669"/>
    <property type="project" value="TreeGrafter"/>
</dbReference>
<dbReference type="PANTHER" id="PTHR46669">
    <property type="entry name" value="LEUCINE-RICH PPR MOTIF-CONTAINING PROTEIN, MITOCHONDRIAL"/>
    <property type="match status" value="1"/>
</dbReference>
<dbReference type="GO" id="GO:0070129">
    <property type="term" value="P:regulation of mitochondrial translation"/>
    <property type="evidence" value="ECO:0007669"/>
    <property type="project" value="TreeGrafter"/>
</dbReference>
<evidence type="ECO:0000256" key="2">
    <source>
        <dbReference type="PROSITE-ProRule" id="PRU00708"/>
    </source>
</evidence>
<dbReference type="EMBL" id="LR899009">
    <property type="protein sequence ID" value="CAD7078735.1"/>
    <property type="molecule type" value="Genomic_DNA"/>
</dbReference>
<evidence type="ECO:0000256" key="1">
    <source>
        <dbReference type="ARBA" id="ARBA00022737"/>
    </source>
</evidence>
<dbReference type="FunCoup" id="A0A7R8YNR3">
    <property type="interactions" value="1870"/>
</dbReference>
<gene>
    <name evidence="5" type="ORF">HERILL_LOCUS1988</name>
</gene>
<evidence type="ECO:0000313" key="6">
    <source>
        <dbReference type="Proteomes" id="UP000594454"/>
    </source>
</evidence>
<dbReference type="InParanoid" id="A0A7R8YNR3"/>
<protein>
    <recommendedName>
        <fullName evidence="4">PROP1-like PPR domain-containing protein</fullName>
    </recommendedName>
</protein>
<feature type="repeat" description="PPR" evidence="2">
    <location>
        <begin position="207"/>
        <end position="241"/>
    </location>
</feature>
<name>A0A7R8YNR3_HERIL</name>
<dbReference type="Pfam" id="PF17177">
    <property type="entry name" value="PPR_long"/>
    <property type="match status" value="1"/>
</dbReference>
<keyword evidence="6" id="KW-1185">Reference proteome</keyword>
<dbReference type="NCBIfam" id="TIGR00756">
    <property type="entry name" value="PPR"/>
    <property type="match status" value="3"/>
</dbReference>
<feature type="region of interest" description="Disordered" evidence="3">
    <location>
        <begin position="1348"/>
        <end position="1395"/>
    </location>
</feature>
<dbReference type="Pfam" id="PF01535">
    <property type="entry name" value="PPR"/>
    <property type="match status" value="3"/>
</dbReference>
<proteinExistence type="predicted"/>
<accession>A0A7R8YNR3</accession>
<reference evidence="5 6" key="1">
    <citation type="submission" date="2020-11" db="EMBL/GenBank/DDBJ databases">
        <authorList>
            <person name="Wallbank WR R."/>
            <person name="Pardo Diaz C."/>
            <person name="Kozak K."/>
            <person name="Martin S."/>
            <person name="Jiggins C."/>
            <person name="Moest M."/>
            <person name="Warren A I."/>
            <person name="Generalovic N T."/>
            <person name="Byers J.R.P. K."/>
            <person name="Montejo-Kovacevich G."/>
            <person name="Yen C E."/>
        </authorList>
    </citation>
    <scope>NUCLEOTIDE SEQUENCE [LARGE SCALE GENOMIC DNA]</scope>
</reference>
<feature type="repeat" description="PPR" evidence="2">
    <location>
        <begin position="172"/>
        <end position="206"/>
    </location>
</feature>
<evidence type="ECO:0000313" key="5">
    <source>
        <dbReference type="EMBL" id="CAD7078735.1"/>
    </source>
</evidence>
<keyword evidence="1" id="KW-0677">Repeat</keyword>
<feature type="compositionally biased region" description="Low complexity" evidence="3">
    <location>
        <begin position="1362"/>
        <end position="1373"/>
    </location>
</feature>
<dbReference type="InterPro" id="IPR011990">
    <property type="entry name" value="TPR-like_helical_dom_sf"/>
</dbReference>
<dbReference type="InterPro" id="IPR002885">
    <property type="entry name" value="PPR_rpt"/>
</dbReference>